<sequence>MQHRPDILLAVASVLPRRNPRLPLPFISPSHKGRVPTFADSIIAG</sequence>
<reference evidence="1 2" key="1">
    <citation type="submission" date="2018-11" db="EMBL/GenBank/DDBJ databases">
        <authorList>
            <person name="Mardanov A.V."/>
            <person name="Ravin N.V."/>
            <person name="Dedysh S.N."/>
        </authorList>
    </citation>
    <scope>NUCLEOTIDE SEQUENCE [LARGE SCALE GENOMIC DNA]</scope>
    <source>
        <strain evidence="1 2">AF10</strain>
    </source>
</reference>
<evidence type="ECO:0000313" key="2">
    <source>
        <dbReference type="Proteomes" id="UP000289437"/>
    </source>
</evidence>
<dbReference type="EMBL" id="RDSM01000002">
    <property type="protein sequence ID" value="RXH56496.1"/>
    <property type="molecule type" value="Genomic_DNA"/>
</dbReference>
<dbReference type="Proteomes" id="UP000289437">
    <property type="component" value="Unassembled WGS sequence"/>
</dbReference>
<organism evidence="1 2">
    <name type="scientific">Granulicella sibirica</name>
    <dbReference type="NCBI Taxonomy" id="2479048"/>
    <lineage>
        <taxon>Bacteria</taxon>
        <taxon>Pseudomonadati</taxon>
        <taxon>Acidobacteriota</taxon>
        <taxon>Terriglobia</taxon>
        <taxon>Terriglobales</taxon>
        <taxon>Acidobacteriaceae</taxon>
        <taxon>Granulicella</taxon>
    </lineage>
</organism>
<keyword evidence="2" id="KW-1185">Reference proteome</keyword>
<proteinExistence type="predicted"/>
<name>A0A4Q0T4K3_9BACT</name>
<dbReference type="AlphaFoldDB" id="A0A4Q0T4K3"/>
<evidence type="ECO:0000313" key="1">
    <source>
        <dbReference type="EMBL" id="RXH56496.1"/>
    </source>
</evidence>
<protein>
    <submittedName>
        <fullName evidence="1">Uncharacterized protein</fullName>
    </submittedName>
</protein>
<gene>
    <name evidence="1" type="ORF">GRAN_3353</name>
</gene>
<accession>A0A4Q0T4K3</accession>
<comment type="caution">
    <text evidence="1">The sequence shown here is derived from an EMBL/GenBank/DDBJ whole genome shotgun (WGS) entry which is preliminary data.</text>
</comment>
<reference evidence="2" key="2">
    <citation type="submission" date="2019-02" db="EMBL/GenBank/DDBJ databases">
        <title>Granulicella sibirica sp. nov., a psychrotolerant acidobacterium isolated from an organic soil layer in forested tundra, West Siberia.</title>
        <authorList>
            <person name="Oshkin I.Y."/>
            <person name="Kulichevskaya I.S."/>
            <person name="Rijpstra W.I.C."/>
            <person name="Sinninghe Damste J.S."/>
            <person name="Rakitin A.L."/>
            <person name="Ravin N.V."/>
            <person name="Dedysh S.N."/>
        </authorList>
    </citation>
    <scope>NUCLEOTIDE SEQUENCE [LARGE SCALE GENOMIC DNA]</scope>
    <source>
        <strain evidence="2">AF10</strain>
    </source>
</reference>